<keyword evidence="9" id="KW-1185">Reference proteome</keyword>
<dbReference type="PANTHER" id="PTHR43027">
    <property type="entry name" value="DOXORUBICIN RESISTANCE ABC TRANSPORTER PERMEASE PROTEIN DRRC-RELATED"/>
    <property type="match status" value="1"/>
</dbReference>
<evidence type="ECO:0000256" key="2">
    <source>
        <dbReference type="ARBA" id="ARBA00022692"/>
    </source>
</evidence>
<comment type="similarity">
    <text evidence="6">Belongs to the ABC-2 integral membrane protein family.</text>
</comment>
<dbReference type="InterPro" id="IPR000412">
    <property type="entry name" value="ABC_2_transport"/>
</dbReference>
<feature type="transmembrane region" description="Helical" evidence="6">
    <location>
        <begin position="204"/>
        <end position="231"/>
    </location>
</feature>
<feature type="transmembrane region" description="Helical" evidence="6">
    <location>
        <begin position="21"/>
        <end position="40"/>
    </location>
</feature>
<dbReference type="PANTHER" id="PTHR43027:SF1">
    <property type="entry name" value="DOXORUBICIN RESISTANCE ABC TRANSPORTER PERMEASE PROTEIN DRRC-RELATED"/>
    <property type="match status" value="1"/>
</dbReference>
<evidence type="ECO:0000256" key="1">
    <source>
        <dbReference type="ARBA" id="ARBA00004141"/>
    </source>
</evidence>
<keyword evidence="5" id="KW-0046">Antibiotic resistance</keyword>
<dbReference type="GO" id="GO:0043190">
    <property type="term" value="C:ATP-binding cassette (ABC) transporter complex"/>
    <property type="evidence" value="ECO:0007669"/>
    <property type="project" value="InterPro"/>
</dbReference>
<feature type="transmembrane region" description="Helical" evidence="6">
    <location>
        <begin position="269"/>
        <end position="290"/>
    </location>
</feature>
<evidence type="ECO:0000256" key="4">
    <source>
        <dbReference type="ARBA" id="ARBA00023136"/>
    </source>
</evidence>
<evidence type="ECO:0000256" key="6">
    <source>
        <dbReference type="RuleBase" id="RU361157"/>
    </source>
</evidence>
<feature type="transmembrane region" description="Helical" evidence="6">
    <location>
        <begin position="237"/>
        <end position="262"/>
    </location>
</feature>
<dbReference type="RefSeq" id="WP_222593385.1">
    <property type="nucleotide sequence ID" value="NZ_BAAAYQ010000001.1"/>
</dbReference>
<keyword evidence="6" id="KW-1003">Cell membrane</keyword>
<feature type="transmembrane region" description="Helical" evidence="6">
    <location>
        <begin position="164"/>
        <end position="183"/>
    </location>
</feature>
<evidence type="ECO:0000256" key="3">
    <source>
        <dbReference type="ARBA" id="ARBA00022989"/>
    </source>
</evidence>
<accession>A0A512HSL3</accession>
<name>A0A512HSL3_9ACTN</name>
<dbReference type="GO" id="GO:0140359">
    <property type="term" value="F:ABC-type transporter activity"/>
    <property type="evidence" value="ECO:0007669"/>
    <property type="project" value="InterPro"/>
</dbReference>
<evidence type="ECO:0000313" key="9">
    <source>
        <dbReference type="Proteomes" id="UP000321769"/>
    </source>
</evidence>
<dbReference type="InterPro" id="IPR052902">
    <property type="entry name" value="ABC-2_transporter"/>
</dbReference>
<dbReference type="AlphaFoldDB" id="A0A512HSL3"/>
<dbReference type="EMBL" id="BJZQ01000002">
    <property type="protein sequence ID" value="GEO88436.1"/>
    <property type="molecule type" value="Genomic_DNA"/>
</dbReference>
<evidence type="ECO:0000256" key="5">
    <source>
        <dbReference type="ARBA" id="ARBA00023251"/>
    </source>
</evidence>
<dbReference type="Pfam" id="PF12698">
    <property type="entry name" value="ABC2_membrane_3"/>
    <property type="match status" value="1"/>
</dbReference>
<keyword evidence="3 6" id="KW-1133">Transmembrane helix</keyword>
<organism evidence="8 9">
    <name type="scientific">Aeromicrobium flavum</name>
    <dbReference type="NCBI Taxonomy" id="416568"/>
    <lineage>
        <taxon>Bacteria</taxon>
        <taxon>Bacillati</taxon>
        <taxon>Actinomycetota</taxon>
        <taxon>Actinomycetes</taxon>
        <taxon>Propionibacteriales</taxon>
        <taxon>Nocardioidaceae</taxon>
        <taxon>Aeromicrobium</taxon>
    </lineage>
</organism>
<dbReference type="InterPro" id="IPR013525">
    <property type="entry name" value="ABC2_TM"/>
</dbReference>
<keyword evidence="2 6" id="KW-0812">Transmembrane</keyword>
<keyword evidence="4 6" id="KW-0472">Membrane</keyword>
<proteinExistence type="inferred from homology"/>
<dbReference type="InterPro" id="IPR047817">
    <property type="entry name" value="ABC2_TM_bact-type"/>
</dbReference>
<feature type="domain" description="ABC transmembrane type-2" evidence="7">
    <location>
        <begin position="109"/>
        <end position="351"/>
    </location>
</feature>
<reference evidence="8 9" key="1">
    <citation type="submission" date="2019-07" db="EMBL/GenBank/DDBJ databases">
        <title>Whole genome shotgun sequence of Aeromicrobium flavum NBRC 107625.</title>
        <authorList>
            <person name="Hosoyama A."/>
            <person name="Uohara A."/>
            <person name="Ohji S."/>
            <person name="Ichikawa N."/>
        </authorList>
    </citation>
    <scope>NUCLEOTIDE SEQUENCE [LARGE SCALE GENOMIC DNA]</scope>
    <source>
        <strain evidence="8 9">NBRC 107625</strain>
    </source>
</reference>
<dbReference type="Proteomes" id="UP000321769">
    <property type="component" value="Unassembled WGS sequence"/>
</dbReference>
<keyword evidence="6" id="KW-0813">Transport</keyword>
<comment type="caution">
    <text evidence="8">The sequence shown here is derived from an EMBL/GenBank/DDBJ whole genome shotgun (WGS) entry which is preliminary data.</text>
</comment>
<dbReference type="PRINTS" id="PR00164">
    <property type="entry name" value="ABC2TRNSPORT"/>
</dbReference>
<evidence type="ECO:0000313" key="8">
    <source>
        <dbReference type="EMBL" id="GEO88436.1"/>
    </source>
</evidence>
<gene>
    <name evidence="8" type="ORF">AFL01nite_07630</name>
</gene>
<dbReference type="GO" id="GO:0046677">
    <property type="term" value="P:response to antibiotic"/>
    <property type="evidence" value="ECO:0007669"/>
    <property type="project" value="UniProtKB-KW"/>
</dbReference>
<comment type="subcellular location">
    <subcellularLocation>
        <location evidence="6">Cell membrane</location>
        <topology evidence="6">Multi-pass membrane protein</topology>
    </subcellularLocation>
    <subcellularLocation>
        <location evidence="1">Membrane</location>
        <topology evidence="1">Multi-pass membrane protein</topology>
    </subcellularLocation>
</comment>
<evidence type="ECO:0000259" key="7">
    <source>
        <dbReference type="PROSITE" id="PS51012"/>
    </source>
</evidence>
<feature type="transmembrane region" description="Helical" evidence="6">
    <location>
        <begin position="326"/>
        <end position="348"/>
    </location>
</feature>
<protein>
    <recommendedName>
        <fullName evidence="6">Transport permease protein</fullName>
    </recommendedName>
</protein>
<dbReference type="PROSITE" id="PS51012">
    <property type="entry name" value="ABC_TM2"/>
    <property type="match status" value="1"/>
</dbReference>
<sequence>MTALLSLSRAMFKGFFRDRMTLFWAVLFPLMFLVLFGGILTDRGAPKLEVAQIGDVAALDRMPAETREALEQSVEITRSDDEAQALRDVRDGDLAAVVTEDGDRLVVHFSQADQVAAARVRATFQGIVDAANLARTGVEPAYALDPRQVEDESLETIQYVTPGLLGWAIAMSATFGAATNLVNWRKSGLLRRLRLTPIPTSSVVLARVGVSLLVALGQAVIFVALAVFAFGLQLTGWWPLVVPLVLAGTLAFLSIGLLAGAVSKTEEGAVGLANFVVLPMAFLSGSFFSLEGAPGWLQAVSRLLPLRHLNDAMLDVMVRGQGVAAIWQPMLILVAFAAVCALVAGRLFRWET</sequence>